<keyword evidence="2" id="KW-1185">Reference proteome</keyword>
<proteinExistence type="predicted"/>
<comment type="caution">
    <text evidence="1">The sequence shown here is derived from an EMBL/GenBank/DDBJ whole genome shotgun (WGS) entry which is preliminary data.</text>
</comment>
<dbReference type="PROSITE" id="PS51257">
    <property type="entry name" value="PROKAR_LIPOPROTEIN"/>
    <property type="match status" value="1"/>
</dbReference>
<protein>
    <submittedName>
        <fullName evidence="1">Uncharacterized protein</fullName>
    </submittedName>
</protein>
<evidence type="ECO:0000313" key="2">
    <source>
        <dbReference type="Proteomes" id="UP001597375"/>
    </source>
</evidence>
<dbReference type="EMBL" id="JBHUIT010000031">
    <property type="protein sequence ID" value="MFD2257626.1"/>
    <property type="molecule type" value="Genomic_DNA"/>
</dbReference>
<accession>A0ABW5DC37</accession>
<organism evidence="1 2">
    <name type="scientific">Luteolibacter algae</name>
    <dbReference type="NCBI Taxonomy" id="454151"/>
    <lineage>
        <taxon>Bacteria</taxon>
        <taxon>Pseudomonadati</taxon>
        <taxon>Verrucomicrobiota</taxon>
        <taxon>Verrucomicrobiia</taxon>
        <taxon>Verrucomicrobiales</taxon>
        <taxon>Verrucomicrobiaceae</taxon>
        <taxon>Luteolibacter</taxon>
    </lineage>
</organism>
<name>A0ABW5DC37_9BACT</name>
<gene>
    <name evidence="1" type="ORF">ACFSSA_13165</name>
</gene>
<reference evidence="2" key="1">
    <citation type="journal article" date="2019" name="Int. J. Syst. Evol. Microbiol.">
        <title>The Global Catalogue of Microorganisms (GCM) 10K type strain sequencing project: providing services to taxonomists for standard genome sequencing and annotation.</title>
        <authorList>
            <consortium name="The Broad Institute Genomics Platform"/>
            <consortium name="The Broad Institute Genome Sequencing Center for Infectious Disease"/>
            <person name="Wu L."/>
            <person name="Ma J."/>
        </authorList>
    </citation>
    <scope>NUCLEOTIDE SEQUENCE [LARGE SCALE GENOMIC DNA]</scope>
    <source>
        <strain evidence="2">CGMCC 4.7106</strain>
    </source>
</reference>
<dbReference type="RefSeq" id="WP_386820949.1">
    <property type="nucleotide sequence ID" value="NZ_JBHUIT010000031.1"/>
</dbReference>
<dbReference type="Proteomes" id="UP001597375">
    <property type="component" value="Unassembled WGS sequence"/>
</dbReference>
<evidence type="ECO:0000313" key="1">
    <source>
        <dbReference type="EMBL" id="MFD2257626.1"/>
    </source>
</evidence>
<sequence>MKGIPLIAALACIFVTSCEKKGEIIKVEETRGITSKDKAPKLFASSDERFRDAKPSPVQGNPPENWLKLPPAQFRLLNYRFGESGMGEVYVSLASGGVEENANRWLKQFDAPALSAAQFAGLDKIDIGGVKGVWIIAEGQYNAGMMGGEPKPGFALAGVIAQIDDQILTLKMIGPKQEVAKEIPALKAFAASLKTTTAN</sequence>